<evidence type="ECO:0000256" key="10">
    <source>
        <dbReference type="ARBA" id="ARBA00050549"/>
    </source>
</evidence>
<evidence type="ECO:0000256" key="4">
    <source>
        <dbReference type="ARBA" id="ARBA00022630"/>
    </source>
</evidence>
<dbReference type="PROSITE" id="PS00557">
    <property type="entry name" value="FMN_HYDROXY_ACID_DH_1"/>
    <property type="match status" value="1"/>
</dbReference>
<dbReference type="GO" id="GO:0003973">
    <property type="term" value="F:(S)-2-hydroxy-acid oxidase activity"/>
    <property type="evidence" value="ECO:0007669"/>
    <property type="project" value="UniProtKB-EC"/>
</dbReference>
<comment type="catalytic activity">
    <reaction evidence="10">
        <text>mandelate + O2 = phenylglyoxylate + H2O2</text>
        <dbReference type="Rhea" id="RHEA:68968"/>
        <dbReference type="ChEBI" id="CHEBI:15379"/>
        <dbReference type="ChEBI" id="CHEBI:16240"/>
        <dbReference type="ChEBI" id="CHEBI:25147"/>
        <dbReference type="ChEBI" id="CHEBI:36656"/>
    </reaction>
</comment>
<dbReference type="PIRSF" id="PIRSF000138">
    <property type="entry name" value="Al-hdrx_acd_dh"/>
    <property type="match status" value="1"/>
</dbReference>
<dbReference type="InterPro" id="IPR013785">
    <property type="entry name" value="Aldolase_TIM"/>
</dbReference>
<feature type="domain" description="FMN hydroxy acid dehydrogenase" evidence="16">
    <location>
        <begin position="6"/>
        <end position="374"/>
    </location>
</feature>
<comment type="similarity">
    <text evidence="7">Belongs to the FMN-dependent alpha-hydroxy acid dehydrogenase family.</text>
</comment>
<dbReference type="InterPro" id="IPR037396">
    <property type="entry name" value="FMN_HAD"/>
</dbReference>
<evidence type="ECO:0000256" key="9">
    <source>
        <dbReference type="ARBA" id="ARBA00048754"/>
    </source>
</evidence>
<organism evidence="17 18">
    <name type="scientific">Psychrobacillus soli</name>
    <dbReference type="NCBI Taxonomy" id="1543965"/>
    <lineage>
        <taxon>Bacteria</taxon>
        <taxon>Bacillati</taxon>
        <taxon>Bacillota</taxon>
        <taxon>Bacilli</taxon>
        <taxon>Bacillales</taxon>
        <taxon>Bacillaceae</taxon>
        <taxon>Psychrobacillus</taxon>
    </lineage>
</organism>
<feature type="binding site" evidence="15">
    <location>
        <position position="138"/>
    </location>
    <ligand>
        <name>glyoxylate</name>
        <dbReference type="ChEBI" id="CHEBI:36655"/>
    </ligand>
</feature>
<dbReference type="EMBL" id="VDGG01000030">
    <property type="protein sequence ID" value="TQR11637.1"/>
    <property type="molecule type" value="Genomic_DNA"/>
</dbReference>
<proteinExistence type="inferred from homology"/>
<evidence type="ECO:0000256" key="12">
    <source>
        <dbReference type="ARBA" id="ARBA00052949"/>
    </source>
</evidence>
<evidence type="ECO:0000256" key="5">
    <source>
        <dbReference type="ARBA" id="ARBA00022643"/>
    </source>
</evidence>
<evidence type="ECO:0000256" key="14">
    <source>
        <dbReference type="PIRSR" id="PIRSR000138-1"/>
    </source>
</evidence>
<evidence type="ECO:0000313" key="18">
    <source>
        <dbReference type="Proteomes" id="UP000318937"/>
    </source>
</evidence>
<feature type="binding site" evidence="15">
    <location>
        <position position="32"/>
    </location>
    <ligand>
        <name>glyoxylate</name>
        <dbReference type="ChEBI" id="CHEBI:36655"/>
    </ligand>
</feature>
<feature type="binding site" evidence="15">
    <location>
        <position position="164"/>
    </location>
    <ligand>
        <name>FMN</name>
        <dbReference type="ChEBI" id="CHEBI:58210"/>
    </ligand>
</feature>
<keyword evidence="18" id="KW-1185">Reference proteome</keyword>
<evidence type="ECO:0000256" key="8">
    <source>
        <dbReference type="ARBA" id="ARBA00029513"/>
    </source>
</evidence>
<feature type="binding site" evidence="15">
    <location>
        <position position="136"/>
    </location>
    <ligand>
        <name>FMN</name>
        <dbReference type="ChEBI" id="CHEBI:58210"/>
    </ligand>
</feature>
<comment type="catalytic activity">
    <reaction evidence="9">
        <text>(S)-lactate + O2 = pyruvate + H2O2</text>
        <dbReference type="Rhea" id="RHEA:55868"/>
        <dbReference type="ChEBI" id="CHEBI:15361"/>
        <dbReference type="ChEBI" id="CHEBI:15379"/>
        <dbReference type="ChEBI" id="CHEBI:16240"/>
        <dbReference type="ChEBI" id="CHEBI:16651"/>
    </reaction>
    <physiologicalReaction direction="left-to-right" evidence="9">
        <dbReference type="Rhea" id="RHEA:55869"/>
    </physiologicalReaction>
</comment>
<feature type="binding site" evidence="15">
    <location>
        <position position="273"/>
    </location>
    <ligand>
        <name>glyoxylate</name>
        <dbReference type="ChEBI" id="CHEBI:36655"/>
    </ligand>
</feature>
<dbReference type="Gene3D" id="3.20.20.70">
    <property type="entry name" value="Aldolase class I"/>
    <property type="match status" value="1"/>
</dbReference>
<dbReference type="RefSeq" id="WP_142608010.1">
    <property type="nucleotide sequence ID" value="NZ_VDGG01000030.1"/>
</dbReference>
<evidence type="ECO:0000256" key="6">
    <source>
        <dbReference type="ARBA" id="ARBA00023002"/>
    </source>
</evidence>
<comment type="catalytic activity">
    <reaction evidence="11">
        <text>2-hydroxyoctadecanoate + O2 = 2-oxooctadecanoate + H2O2</text>
        <dbReference type="Rhea" id="RHEA:68964"/>
        <dbReference type="ChEBI" id="CHEBI:15379"/>
        <dbReference type="ChEBI" id="CHEBI:16240"/>
        <dbReference type="ChEBI" id="CHEBI:17162"/>
        <dbReference type="ChEBI" id="CHEBI:76724"/>
    </reaction>
</comment>
<evidence type="ECO:0000256" key="11">
    <source>
        <dbReference type="ARBA" id="ARBA00050773"/>
    </source>
</evidence>
<feature type="binding site" evidence="15">
    <location>
        <position position="270"/>
    </location>
    <ligand>
        <name>glyoxylate</name>
        <dbReference type="ChEBI" id="CHEBI:36655"/>
    </ligand>
</feature>
<dbReference type="Proteomes" id="UP000318937">
    <property type="component" value="Unassembled WGS sequence"/>
</dbReference>
<keyword evidence="5 15" id="KW-0288">FMN</keyword>
<feature type="active site" description="Proton acceptor" evidence="14">
    <location>
        <position position="270"/>
    </location>
</feature>
<feature type="binding site" evidence="15">
    <location>
        <position position="173"/>
    </location>
    <ligand>
        <name>glyoxylate</name>
        <dbReference type="ChEBI" id="CHEBI:36655"/>
    </ligand>
</feature>
<dbReference type="InterPro" id="IPR012133">
    <property type="entry name" value="Alpha-hydoxy_acid_DH_FMN"/>
</dbReference>
<evidence type="ECO:0000256" key="2">
    <source>
        <dbReference type="ARBA" id="ARBA00001917"/>
    </source>
</evidence>
<evidence type="ECO:0000313" key="17">
    <source>
        <dbReference type="EMBL" id="TQR11637.1"/>
    </source>
</evidence>
<dbReference type="SUPFAM" id="SSF51395">
    <property type="entry name" value="FMN-linked oxidoreductases"/>
    <property type="match status" value="1"/>
</dbReference>
<evidence type="ECO:0000256" key="1">
    <source>
        <dbReference type="ARBA" id="ARBA00000616"/>
    </source>
</evidence>
<reference evidence="17 18" key="1">
    <citation type="submission" date="2019-05" db="EMBL/GenBank/DDBJ databases">
        <title>Psychrobacillus vulpis sp. nov., a new species isolated from feces of a red fox that inhabits in The Tablas de Daimiel Natural Park, Albacete, Spain.</title>
        <authorList>
            <person name="Rodriguez M."/>
            <person name="Reina J.C."/>
            <person name="Bejar V."/>
            <person name="Llamas I."/>
        </authorList>
    </citation>
    <scope>NUCLEOTIDE SEQUENCE [LARGE SCALE GENOMIC DNA]</scope>
    <source>
        <strain evidence="17 18">NHI-2</strain>
    </source>
</reference>
<evidence type="ECO:0000256" key="7">
    <source>
        <dbReference type="ARBA" id="ARBA00024042"/>
    </source>
</evidence>
<evidence type="ECO:0000256" key="15">
    <source>
        <dbReference type="PIRSR" id="PIRSR000138-2"/>
    </source>
</evidence>
<feature type="binding site" evidence="15">
    <location>
        <begin position="85"/>
        <end position="87"/>
    </location>
    <ligand>
        <name>FMN</name>
        <dbReference type="ChEBI" id="CHEBI:58210"/>
    </ligand>
</feature>
<comment type="catalytic activity">
    <reaction evidence="1">
        <text>a (2S)-2-hydroxycarboxylate + O2 = a 2-oxocarboxylate + H2O2</text>
        <dbReference type="Rhea" id="RHEA:16789"/>
        <dbReference type="ChEBI" id="CHEBI:15379"/>
        <dbReference type="ChEBI" id="CHEBI:16240"/>
        <dbReference type="ChEBI" id="CHEBI:35179"/>
        <dbReference type="ChEBI" id="CHEBI:58123"/>
        <dbReference type="EC" id="1.1.3.15"/>
    </reaction>
</comment>
<dbReference type="InterPro" id="IPR000262">
    <property type="entry name" value="FMN-dep_DH"/>
</dbReference>
<comment type="caution">
    <text evidence="17">The sequence shown here is derived from an EMBL/GenBank/DDBJ whole genome shotgun (WGS) entry which is preliminary data.</text>
</comment>
<dbReference type="Pfam" id="PF01070">
    <property type="entry name" value="FMN_dh"/>
    <property type="match status" value="1"/>
</dbReference>
<sequence>MTNSISNLELPHSVSLLEKMAAESIENGPFTYVHSGSGNEITLKANIDAFESWQIVPKYLNDVSIRDTSSKILDTTFPNSFALAPVGVQSIFHPEGELASARAAAHYGVPFIASTFTSHSLEEIATHLGDTPRWFQLYWSKDEELAISMVKRAEKAGYSAIVITVDTSLIGNRERDLNNGYSPLKLGKGSANYINDPVFLERFKTRPSSDDKGVIEKIGDVLFNPSLTWEDLRTIKKHTSLPILLKGILHEEDASKAMDYGVDGLIVSNHGGRQLDGCISSLEALPPIADVIQGRMPILLDSGIRRGSDVIKARALGASAVLLGRPFVYGLAIAGEQGVRQVLKNFINDIDTSLALTGCTSMSQVNKSLIRRKK</sequence>
<dbReference type="FunFam" id="3.20.20.70:FF:000029">
    <property type="entry name" value="L-lactate dehydrogenase"/>
    <property type="match status" value="1"/>
</dbReference>
<gene>
    <name evidence="17" type="ORF">FG383_13975</name>
</gene>
<accession>A0A544T2G7</accession>
<name>A0A544T2G7_9BACI</name>
<keyword evidence="6" id="KW-0560">Oxidoreductase</keyword>
<dbReference type="AlphaFoldDB" id="A0A544T2G7"/>
<evidence type="ECO:0000259" key="16">
    <source>
        <dbReference type="PROSITE" id="PS51349"/>
    </source>
</evidence>
<feature type="binding site" evidence="15">
    <location>
        <begin position="324"/>
        <end position="325"/>
    </location>
    <ligand>
        <name>FMN</name>
        <dbReference type="ChEBI" id="CHEBI:58210"/>
    </ligand>
</feature>
<evidence type="ECO:0000256" key="13">
    <source>
        <dbReference type="ARBA" id="ARBA00079803"/>
    </source>
</evidence>
<dbReference type="InterPro" id="IPR008259">
    <property type="entry name" value="FMN_hydac_DH_AS"/>
</dbReference>
<feature type="binding site" evidence="15">
    <location>
        <begin position="301"/>
        <end position="305"/>
    </location>
    <ligand>
        <name>FMN</name>
        <dbReference type="ChEBI" id="CHEBI:58210"/>
    </ligand>
</feature>
<protein>
    <recommendedName>
        <fullName evidence="8">L-lactate oxidase</fullName>
        <ecNumber evidence="3">1.1.3.15</ecNumber>
    </recommendedName>
    <alternativeName>
        <fullName evidence="13">(S)-2-hydroxy-acid oxidase</fullName>
    </alternativeName>
</protein>
<evidence type="ECO:0000256" key="3">
    <source>
        <dbReference type="ARBA" id="ARBA00013087"/>
    </source>
</evidence>
<keyword evidence="4 15" id="KW-0285">Flavoprotein</keyword>
<comment type="cofactor">
    <cofactor evidence="2">
        <name>FMN</name>
        <dbReference type="ChEBI" id="CHEBI:58210"/>
    </cofactor>
</comment>
<dbReference type="OrthoDB" id="9770452at2"/>
<dbReference type="PANTHER" id="PTHR10578:SF143">
    <property type="entry name" value="FMN-DEPENDENT ALPHA-HYDROXY ACID DEHYDROGENASE PB1A11.03"/>
    <property type="match status" value="1"/>
</dbReference>
<feature type="binding site" evidence="15">
    <location>
        <position position="268"/>
    </location>
    <ligand>
        <name>FMN</name>
        <dbReference type="ChEBI" id="CHEBI:58210"/>
    </ligand>
</feature>
<feature type="binding site" evidence="15">
    <location>
        <position position="246"/>
    </location>
    <ligand>
        <name>FMN</name>
        <dbReference type="ChEBI" id="CHEBI:58210"/>
    </ligand>
</feature>
<dbReference type="EC" id="1.1.3.15" evidence="3"/>
<feature type="binding site" evidence="15">
    <location>
        <position position="114"/>
    </location>
    <ligand>
        <name>FMN</name>
        <dbReference type="ChEBI" id="CHEBI:58210"/>
    </ligand>
</feature>
<dbReference type="PANTHER" id="PTHR10578">
    <property type="entry name" value="S -2-HYDROXY-ACID OXIDASE-RELATED"/>
    <property type="match status" value="1"/>
</dbReference>
<dbReference type="GO" id="GO:0010181">
    <property type="term" value="F:FMN binding"/>
    <property type="evidence" value="ECO:0007669"/>
    <property type="project" value="InterPro"/>
</dbReference>
<dbReference type="PROSITE" id="PS51349">
    <property type="entry name" value="FMN_HYDROXY_ACID_DH_2"/>
    <property type="match status" value="1"/>
</dbReference>
<comment type="catalytic activity">
    <reaction evidence="12">
        <text>2-hydroxyoctanoate + O2 = 2-oxooctanoate + H2O2</text>
        <dbReference type="Rhea" id="RHEA:67940"/>
        <dbReference type="ChEBI" id="CHEBI:15379"/>
        <dbReference type="ChEBI" id="CHEBI:16240"/>
        <dbReference type="ChEBI" id="CHEBI:133514"/>
        <dbReference type="ChEBI" id="CHEBI:176689"/>
    </reaction>
</comment>